<feature type="domain" description="Glycosyltransferase 2-like" evidence="2">
    <location>
        <begin position="4"/>
        <end position="73"/>
    </location>
</feature>
<evidence type="ECO:0000256" key="1">
    <source>
        <dbReference type="ARBA" id="ARBA00022679"/>
    </source>
</evidence>
<dbReference type="InterPro" id="IPR001173">
    <property type="entry name" value="Glyco_trans_2-like"/>
</dbReference>
<dbReference type="PANTHER" id="PTHR43685:SF2">
    <property type="entry name" value="GLYCOSYLTRANSFERASE 2-LIKE DOMAIN-CONTAINING PROTEIN"/>
    <property type="match status" value="1"/>
</dbReference>
<evidence type="ECO:0000259" key="2">
    <source>
        <dbReference type="Pfam" id="PF00535"/>
    </source>
</evidence>
<organism evidence="4">
    <name type="scientific">marine sediment metagenome</name>
    <dbReference type="NCBI Taxonomy" id="412755"/>
    <lineage>
        <taxon>unclassified sequences</taxon>
        <taxon>metagenomes</taxon>
        <taxon>ecological metagenomes</taxon>
    </lineage>
</organism>
<dbReference type="Pfam" id="PF00535">
    <property type="entry name" value="Glycos_transf_2"/>
    <property type="match status" value="1"/>
</dbReference>
<evidence type="ECO:0008006" key="5">
    <source>
        <dbReference type="Google" id="ProtNLM"/>
    </source>
</evidence>
<feature type="non-terminal residue" evidence="4">
    <location>
        <position position="1"/>
    </location>
</feature>
<dbReference type="Pfam" id="PF02709">
    <property type="entry name" value="Glyco_transf_7C"/>
    <property type="match status" value="1"/>
</dbReference>
<dbReference type="EMBL" id="BARS01044948">
    <property type="protein sequence ID" value="GAG41034.1"/>
    <property type="molecule type" value="Genomic_DNA"/>
</dbReference>
<dbReference type="SUPFAM" id="SSF53448">
    <property type="entry name" value="Nucleotide-diphospho-sugar transferases"/>
    <property type="match status" value="1"/>
</dbReference>
<sequence length="227" mass="26651">LHPLELIVVDYGSTEENHEKLMQVLPDCTVYRYETDELWSLAVARNIGLRRATARYSCALDADLIMEPRVLEVAHGIHNIHPRIYMSTRVVLLNVAAVDIATLTLPEDYEKLITARWTYTSEGWGGFVSAPTKWWKECQGFDERMKVWGWEDVDMWKRAARAGMDRRRLNNEIEWETNIYHLHHLNVQLEAHQAGDKEVIATIRHNERWTKSTKGILRNDENWGKWR</sequence>
<comment type="caution">
    <text evidence="4">The sequence shown here is derived from an EMBL/GenBank/DDBJ whole genome shotgun (WGS) entry which is preliminary data.</text>
</comment>
<dbReference type="InterPro" id="IPR050834">
    <property type="entry name" value="Glycosyltransf_2"/>
</dbReference>
<proteinExistence type="predicted"/>
<evidence type="ECO:0000259" key="3">
    <source>
        <dbReference type="Pfam" id="PF02709"/>
    </source>
</evidence>
<protein>
    <recommendedName>
        <fullName evidence="5">Glycosyltransferase 2-like domain-containing protein</fullName>
    </recommendedName>
</protein>
<gene>
    <name evidence="4" type="ORF">S01H1_67836</name>
</gene>
<name>X0XCY1_9ZZZZ</name>
<dbReference type="PANTHER" id="PTHR43685">
    <property type="entry name" value="GLYCOSYLTRANSFERASE"/>
    <property type="match status" value="1"/>
</dbReference>
<keyword evidence="1" id="KW-0808">Transferase</keyword>
<accession>X0XCY1</accession>
<dbReference type="Gene3D" id="3.90.550.10">
    <property type="entry name" value="Spore Coat Polysaccharide Biosynthesis Protein SpsA, Chain A"/>
    <property type="match status" value="1"/>
</dbReference>
<dbReference type="InterPro" id="IPR029044">
    <property type="entry name" value="Nucleotide-diphossugar_trans"/>
</dbReference>
<feature type="domain" description="Galactosyltransferase C-terminal" evidence="3">
    <location>
        <begin position="121"/>
        <end position="181"/>
    </location>
</feature>
<dbReference type="AlphaFoldDB" id="X0XCY1"/>
<dbReference type="InterPro" id="IPR027791">
    <property type="entry name" value="Galactosyl_T_C"/>
</dbReference>
<dbReference type="GO" id="GO:0016740">
    <property type="term" value="F:transferase activity"/>
    <property type="evidence" value="ECO:0007669"/>
    <property type="project" value="UniProtKB-KW"/>
</dbReference>
<reference evidence="4" key="1">
    <citation type="journal article" date="2014" name="Front. Microbiol.">
        <title>High frequency of phylogenetically diverse reductive dehalogenase-homologous genes in deep subseafloor sedimentary metagenomes.</title>
        <authorList>
            <person name="Kawai M."/>
            <person name="Futagami T."/>
            <person name="Toyoda A."/>
            <person name="Takaki Y."/>
            <person name="Nishi S."/>
            <person name="Hori S."/>
            <person name="Arai W."/>
            <person name="Tsubouchi T."/>
            <person name="Morono Y."/>
            <person name="Uchiyama I."/>
            <person name="Ito T."/>
            <person name="Fujiyama A."/>
            <person name="Inagaki F."/>
            <person name="Takami H."/>
        </authorList>
    </citation>
    <scope>NUCLEOTIDE SEQUENCE</scope>
    <source>
        <strain evidence="4">Expedition CK06-06</strain>
    </source>
</reference>
<evidence type="ECO:0000313" key="4">
    <source>
        <dbReference type="EMBL" id="GAG41034.1"/>
    </source>
</evidence>